<protein>
    <submittedName>
        <fullName evidence="1">Uncharacterized protein</fullName>
    </submittedName>
</protein>
<gene>
    <name evidence="1" type="ORF">O7A05_09040</name>
</gene>
<reference evidence="1 2" key="1">
    <citation type="submission" date="2022-12" db="EMBL/GenBank/DDBJ databases">
        <authorList>
            <person name="Muema E."/>
        </authorList>
    </citation>
    <scope>NUCLEOTIDE SEQUENCE [LARGE SCALE GENOMIC DNA]</scope>
    <source>
        <strain evidence="2">1330</strain>
    </source>
</reference>
<dbReference type="InterPro" id="IPR038512">
    <property type="entry name" value="GpU-like_sf"/>
</dbReference>
<comment type="caution">
    <text evidence="1">The sequence shown here is derived from an EMBL/GenBank/DDBJ whole genome shotgun (WGS) entry which is preliminary data.</text>
</comment>
<sequence>MASAPHPRKLIRAAAAALLAAPDASTPPVFPTAAKARVYDSRDFPADARIMPVVVVYTGDDVIDPDYRHDGGVRRRFLKLMVECYAVGDDGAEAVDACAFEVENWLHANPTLGNLVEWCTINSTVTAFAETAEVALWTSVLTFDVVYYTQLIEVEGRRPTTVMLGYDPETGIGHEPDYTDVTGAMPDA</sequence>
<accession>A0ABU8KAS0</accession>
<dbReference type="EMBL" id="JAPYKO010000004">
    <property type="protein sequence ID" value="MEI9402308.1"/>
    <property type="molecule type" value="Genomic_DNA"/>
</dbReference>
<evidence type="ECO:0000313" key="2">
    <source>
        <dbReference type="Proteomes" id="UP001366503"/>
    </source>
</evidence>
<name>A0ABU8KAS0_9HYPH</name>
<dbReference type="Gene3D" id="3.30.70.1700">
    <property type="entry name" value="Phage minor tail protein U"/>
    <property type="match status" value="1"/>
</dbReference>
<proteinExistence type="predicted"/>
<keyword evidence="2" id="KW-1185">Reference proteome</keyword>
<organism evidence="1 2">
    <name type="scientific">Mesorhizobium argentiipisi</name>
    <dbReference type="NCBI Taxonomy" id="3015175"/>
    <lineage>
        <taxon>Bacteria</taxon>
        <taxon>Pseudomonadati</taxon>
        <taxon>Pseudomonadota</taxon>
        <taxon>Alphaproteobacteria</taxon>
        <taxon>Hyphomicrobiales</taxon>
        <taxon>Phyllobacteriaceae</taxon>
        <taxon>Mesorhizobium</taxon>
    </lineage>
</organism>
<dbReference type="Proteomes" id="UP001366503">
    <property type="component" value="Unassembled WGS sequence"/>
</dbReference>
<evidence type="ECO:0000313" key="1">
    <source>
        <dbReference type="EMBL" id="MEI9402308.1"/>
    </source>
</evidence>
<dbReference type="RefSeq" id="WP_337092640.1">
    <property type="nucleotide sequence ID" value="NZ_JAPYKO010000004.1"/>
</dbReference>